<evidence type="ECO:0000313" key="2">
    <source>
        <dbReference type="EMBL" id="PCC51171.1"/>
    </source>
</evidence>
<feature type="transmembrane region" description="Helical" evidence="1">
    <location>
        <begin position="82"/>
        <end position="103"/>
    </location>
</feature>
<name>A0A2A3ZI77_BREAU</name>
<keyword evidence="5" id="KW-1185">Reference proteome</keyword>
<dbReference type="AlphaFoldDB" id="A0A2A3ZI77"/>
<dbReference type="Proteomes" id="UP000234525">
    <property type="component" value="Unassembled WGS sequence"/>
</dbReference>
<keyword evidence="1" id="KW-0812">Transmembrane</keyword>
<evidence type="ECO:0008006" key="6">
    <source>
        <dbReference type="Google" id="ProtNLM"/>
    </source>
</evidence>
<dbReference type="Proteomes" id="UP000217720">
    <property type="component" value="Unassembled WGS sequence"/>
</dbReference>
<sequence length="219" mass="23744">MTGSDEAPGYRQSRQSADESSLIFPAGASKGERVAIRLESIEKNGRLVIGRASSGAYVGRLIGSVALGLLGLLVLVLGADGFVALCAVVLLILFGLVSPMLIVRRHQQDYRLELTPESLELIRDGQSGEETVHHATWSVVDSVTTASFGNRPESPSFPAVNVAFASGSGRRSTRRSFLTREIQGERIVLNQPLEVGRWELVDLLTAAHERFRPKPDPAR</sequence>
<keyword evidence="1" id="KW-0472">Membrane</keyword>
<gene>
    <name evidence="3" type="ORF">BAUR9175_02242</name>
    <name evidence="2" type="ORF">CIK62_05720</name>
</gene>
<protein>
    <recommendedName>
        <fullName evidence="6">DUF2244 domain-containing protein</fullName>
    </recommendedName>
</protein>
<dbReference type="EMBL" id="NRGO01000005">
    <property type="protein sequence ID" value="PCC51171.1"/>
    <property type="molecule type" value="Genomic_DNA"/>
</dbReference>
<keyword evidence="1" id="KW-1133">Transmembrane helix</keyword>
<evidence type="ECO:0000313" key="3">
    <source>
        <dbReference type="EMBL" id="SMX84499.1"/>
    </source>
</evidence>
<feature type="transmembrane region" description="Helical" evidence="1">
    <location>
        <begin position="57"/>
        <end position="76"/>
    </location>
</feature>
<accession>A0A2H1JAM8</accession>
<reference evidence="2 4" key="1">
    <citation type="journal article" date="2017" name="Elife">
        <title>Extensive horizontal gene transfer in cheese-associated bacteria.</title>
        <authorList>
            <person name="Bonham K.S."/>
            <person name="Wolfe B.E."/>
            <person name="Dutton R.J."/>
        </authorList>
    </citation>
    <scope>NUCLEOTIDE SEQUENCE [LARGE SCALE GENOMIC DNA]</scope>
    <source>
        <strain evidence="2 4">900_6</strain>
    </source>
</reference>
<reference evidence="5" key="3">
    <citation type="submission" date="2017-03" db="EMBL/GenBank/DDBJ databases">
        <authorList>
            <person name="Monnet C."/>
        </authorList>
    </citation>
    <scope>NUCLEOTIDE SEQUENCE [LARGE SCALE GENOMIC DNA]</scope>
    <source>
        <strain evidence="5">ATCC 9175</strain>
    </source>
</reference>
<organism evidence="2 4">
    <name type="scientific">Brevibacterium aurantiacum</name>
    <dbReference type="NCBI Taxonomy" id="273384"/>
    <lineage>
        <taxon>Bacteria</taxon>
        <taxon>Bacillati</taxon>
        <taxon>Actinomycetota</taxon>
        <taxon>Actinomycetes</taxon>
        <taxon>Micrococcales</taxon>
        <taxon>Brevibacteriaceae</taxon>
        <taxon>Brevibacterium</taxon>
    </lineage>
</organism>
<evidence type="ECO:0000313" key="5">
    <source>
        <dbReference type="Proteomes" id="UP000234525"/>
    </source>
</evidence>
<proteinExistence type="predicted"/>
<evidence type="ECO:0000256" key="1">
    <source>
        <dbReference type="SAM" id="Phobius"/>
    </source>
</evidence>
<dbReference type="EMBL" id="FXZB01000014">
    <property type="protein sequence ID" value="SMX84499.1"/>
    <property type="molecule type" value="Genomic_DNA"/>
</dbReference>
<reference evidence="3" key="2">
    <citation type="submission" date="2017-03" db="EMBL/GenBank/DDBJ databases">
        <authorList>
            <person name="Afonso C.L."/>
            <person name="Miller P.J."/>
            <person name="Scott M.A."/>
            <person name="Spackman E."/>
            <person name="Goraichik I."/>
            <person name="Dimitrov K.M."/>
            <person name="Suarez D.L."/>
            <person name="Swayne D.E."/>
        </authorList>
    </citation>
    <scope>NUCLEOTIDE SEQUENCE [LARGE SCALE GENOMIC DNA]</scope>
    <source>
        <strain evidence="3">ATCC 9175</strain>
    </source>
</reference>
<evidence type="ECO:0000313" key="4">
    <source>
        <dbReference type="Proteomes" id="UP000217720"/>
    </source>
</evidence>
<accession>A0A2A3ZI77</accession>